<dbReference type="Proteomes" id="UP000675881">
    <property type="component" value="Chromosome 3"/>
</dbReference>
<proteinExistence type="predicted"/>
<keyword evidence="1" id="KW-0193">Cuticle</keyword>
<dbReference type="EMBL" id="HG994582">
    <property type="protein sequence ID" value="CAF2893413.1"/>
    <property type="molecule type" value="Genomic_DNA"/>
</dbReference>
<dbReference type="AlphaFoldDB" id="A0A7R8H6A9"/>
<accession>A0A7R8H6A9</accession>
<gene>
    <name evidence="2" type="ORF">LSAA_7050</name>
</gene>
<dbReference type="GO" id="GO:0005615">
    <property type="term" value="C:extracellular space"/>
    <property type="evidence" value="ECO:0007669"/>
    <property type="project" value="TreeGrafter"/>
</dbReference>
<keyword evidence="3" id="KW-1185">Reference proteome</keyword>
<dbReference type="Pfam" id="PF00379">
    <property type="entry name" value="Chitin_bind_4"/>
    <property type="match status" value="1"/>
</dbReference>
<dbReference type="OrthoDB" id="6375522at2759"/>
<dbReference type="OMA" id="ANYNFNW"/>
<sequence>MYPKISIPLLLLVALSASLVIGDDFRSGSYDTPANYNFNWNVQDDYSNNNFGQEETRNGDNTVGSYFVALPDGRIQRVTYTVDPYGGYQAQVTYEGEARYPTPAKQGGGRYN</sequence>
<dbReference type="InterPro" id="IPR000618">
    <property type="entry name" value="Insect_cuticle"/>
</dbReference>
<evidence type="ECO:0000313" key="2">
    <source>
        <dbReference type="EMBL" id="CAF2893413.1"/>
    </source>
</evidence>
<dbReference type="PANTHER" id="PTHR12236:SF79">
    <property type="entry name" value="CUTICULAR PROTEIN 50CB-RELATED"/>
    <property type="match status" value="1"/>
</dbReference>
<dbReference type="PROSITE" id="PS51155">
    <property type="entry name" value="CHIT_BIND_RR_2"/>
    <property type="match status" value="1"/>
</dbReference>
<evidence type="ECO:0000256" key="1">
    <source>
        <dbReference type="ARBA" id="ARBA00022460"/>
    </source>
</evidence>
<organism evidence="2 3">
    <name type="scientific">Lepeophtheirus salmonis</name>
    <name type="common">Salmon louse</name>
    <name type="synonym">Caligus salmonis</name>
    <dbReference type="NCBI Taxonomy" id="72036"/>
    <lineage>
        <taxon>Eukaryota</taxon>
        <taxon>Metazoa</taxon>
        <taxon>Ecdysozoa</taxon>
        <taxon>Arthropoda</taxon>
        <taxon>Crustacea</taxon>
        <taxon>Multicrustacea</taxon>
        <taxon>Hexanauplia</taxon>
        <taxon>Copepoda</taxon>
        <taxon>Siphonostomatoida</taxon>
        <taxon>Caligidae</taxon>
        <taxon>Lepeophtheirus</taxon>
    </lineage>
</organism>
<protein>
    <submittedName>
        <fullName evidence="2">(salmon louse) hypothetical protein</fullName>
    </submittedName>
</protein>
<name>A0A7R8H6A9_LEPSM</name>
<evidence type="ECO:0000313" key="3">
    <source>
        <dbReference type="Proteomes" id="UP000675881"/>
    </source>
</evidence>
<dbReference type="GO" id="GO:0042302">
    <property type="term" value="F:structural constituent of cuticle"/>
    <property type="evidence" value="ECO:0007669"/>
    <property type="project" value="UniProtKB-UniRule"/>
</dbReference>
<dbReference type="GO" id="GO:0031012">
    <property type="term" value="C:extracellular matrix"/>
    <property type="evidence" value="ECO:0007669"/>
    <property type="project" value="TreeGrafter"/>
</dbReference>
<dbReference type="PANTHER" id="PTHR12236">
    <property type="entry name" value="STRUCTURAL CONTITUENT OF CUTICLE"/>
    <property type="match status" value="1"/>
</dbReference>
<dbReference type="InterPro" id="IPR051217">
    <property type="entry name" value="Insect_Cuticle_Struc_Prot"/>
</dbReference>
<reference evidence="2" key="1">
    <citation type="submission" date="2021-02" db="EMBL/GenBank/DDBJ databases">
        <authorList>
            <person name="Bekaert M."/>
        </authorList>
    </citation>
    <scope>NUCLEOTIDE SEQUENCE</scope>
    <source>
        <strain evidence="2">IoA-00</strain>
    </source>
</reference>